<dbReference type="PROSITE" id="PS51257">
    <property type="entry name" value="PROKAR_LIPOPROTEIN"/>
    <property type="match status" value="1"/>
</dbReference>
<keyword evidence="1" id="KW-0732">Signal</keyword>
<evidence type="ECO:0000313" key="2">
    <source>
        <dbReference type="EMBL" id="MBO8485911.1"/>
    </source>
</evidence>
<name>A0A9D9J3K2_9BACT</name>
<dbReference type="NCBIfam" id="TIGR04134">
    <property type="entry name" value="lipo_with_rSAM"/>
    <property type="match status" value="1"/>
</dbReference>
<feature type="signal peptide" evidence="1">
    <location>
        <begin position="1"/>
        <end position="19"/>
    </location>
</feature>
<gene>
    <name evidence="2" type="ORF">IAB78_05760</name>
</gene>
<feature type="chain" id="PRO_5039133392" evidence="1">
    <location>
        <begin position="20"/>
        <end position="156"/>
    </location>
</feature>
<organism evidence="2 3">
    <name type="scientific">Candidatus Cryptobacteroides excrementavium</name>
    <dbReference type="NCBI Taxonomy" id="2840759"/>
    <lineage>
        <taxon>Bacteria</taxon>
        <taxon>Pseudomonadati</taxon>
        <taxon>Bacteroidota</taxon>
        <taxon>Bacteroidia</taxon>
        <taxon>Bacteroidales</taxon>
        <taxon>Candidatus Cryptobacteroides</taxon>
    </lineage>
</organism>
<keyword evidence="2" id="KW-0449">Lipoprotein</keyword>
<dbReference type="InterPro" id="IPR026403">
    <property type="entry name" value="Lipo_with_rSAM"/>
</dbReference>
<sequence length="156" mass="17470">MRNIIFGKCCLLRIFLAFAVFMPVAVSCEFSGGNGPGGGYGFPYADFEVTGTVIDDLNQPVQGIRVWYEDAMCGVWYCDTAPDGTFVIEGSFTPSSSIVLNTMDLGDGQNWYDYEDSFQPVQLELVEEPREDDDVWFRGVYAGEVTIMIFRDMNVM</sequence>
<dbReference type="EMBL" id="JADILX010000087">
    <property type="protein sequence ID" value="MBO8485911.1"/>
    <property type="molecule type" value="Genomic_DNA"/>
</dbReference>
<protein>
    <submittedName>
        <fullName evidence="2">Radical SAM-associated putative lipoprotein</fullName>
    </submittedName>
</protein>
<accession>A0A9D9J3K2</accession>
<proteinExistence type="predicted"/>
<evidence type="ECO:0000313" key="3">
    <source>
        <dbReference type="Proteomes" id="UP000823750"/>
    </source>
</evidence>
<dbReference type="AlphaFoldDB" id="A0A9D9J3K2"/>
<reference evidence="2" key="2">
    <citation type="journal article" date="2021" name="PeerJ">
        <title>Extensive microbial diversity within the chicken gut microbiome revealed by metagenomics and culture.</title>
        <authorList>
            <person name="Gilroy R."/>
            <person name="Ravi A."/>
            <person name="Getino M."/>
            <person name="Pursley I."/>
            <person name="Horton D.L."/>
            <person name="Alikhan N.F."/>
            <person name="Baker D."/>
            <person name="Gharbi K."/>
            <person name="Hall N."/>
            <person name="Watson M."/>
            <person name="Adriaenssens E.M."/>
            <person name="Foster-Nyarko E."/>
            <person name="Jarju S."/>
            <person name="Secka A."/>
            <person name="Antonio M."/>
            <person name="Oren A."/>
            <person name="Chaudhuri R.R."/>
            <person name="La Ragione R."/>
            <person name="Hildebrand F."/>
            <person name="Pallen M.J."/>
        </authorList>
    </citation>
    <scope>NUCLEOTIDE SEQUENCE</scope>
    <source>
        <strain evidence="2">B2-16538</strain>
    </source>
</reference>
<comment type="caution">
    <text evidence="2">The sequence shown here is derived from an EMBL/GenBank/DDBJ whole genome shotgun (WGS) entry which is preliminary data.</text>
</comment>
<reference evidence="2" key="1">
    <citation type="submission" date="2020-10" db="EMBL/GenBank/DDBJ databases">
        <authorList>
            <person name="Gilroy R."/>
        </authorList>
    </citation>
    <scope>NUCLEOTIDE SEQUENCE</scope>
    <source>
        <strain evidence="2">B2-16538</strain>
    </source>
</reference>
<evidence type="ECO:0000256" key="1">
    <source>
        <dbReference type="SAM" id="SignalP"/>
    </source>
</evidence>
<dbReference type="Proteomes" id="UP000823750">
    <property type="component" value="Unassembled WGS sequence"/>
</dbReference>